<dbReference type="PANTHER" id="PTHR18896:SF76">
    <property type="entry name" value="PHOSPHOLIPASE"/>
    <property type="match status" value="1"/>
</dbReference>
<keyword evidence="6" id="KW-0677">Repeat</keyword>
<name>A0ABQ1KWE8_9RHOB</name>
<protein>
    <recommendedName>
        <fullName evidence="4">Phospholipase D</fullName>
    </recommendedName>
    <alternativeName>
        <fullName evidence="9">Choline phosphatase</fullName>
    </alternativeName>
</protein>
<organism evidence="11 12">
    <name type="scientific">Marivita lacus</name>
    <dbReference type="NCBI Taxonomy" id="1323742"/>
    <lineage>
        <taxon>Bacteria</taxon>
        <taxon>Pseudomonadati</taxon>
        <taxon>Pseudomonadota</taxon>
        <taxon>Alphaproteobacteria</taxon>
        <taxon>Rhodobacterales</taxon>
        <taxon>Roseobacteraceae</taxon>
        <taxon>Marivita</taxon>
    </lineage>
</organism>
<keyword evidence="12" id="KW-1185">Reference proteome</keyword>
<dbReference type="InterPro" id="IPR015679">
    <property type="entry name" value="PLipase_D_fam"/>
</dbReference>
<keyword evidence="5" id="KW-0964">Secreted</keyword>
<evidence type="ECO:0000256" key="6">
    <source>
        <dbReference type="ARBA" id="ARBA00022737"/>
    </source>
</evidence>
<dbReference type="EMBL" id="BMFC01000008">
    <property type="protein sequence ID" value="GGC11549.1"/>
    <property type="molecule type" value="Genomic_DNA"/>
</dbReference>
<proteinExistence type="predicted"/>
<dbReference type="PANTHER" id="PTHR18896">
    <property type="entry name" value="PHOSPHOLIPASE D"/>
    <property type="match status" value="1"/>
</dbReference>
<dbReference type="CDD" id="cd09143">
    <property type="entry name" value="PLDc_vPLD1_2_like_bac_2"/>
    <property type="match status" value="1"/>
</dbReference>
<dbReference type="Pfam" id="PF13091">
    <property type="entry name" value="PLDc_2"/>
    <property type="match status" value="1"/>
</dbReference>
<comment type="catalytic activity">
    <reaction evidence="1">
        <text>a 1,2-diacyl-sn-glycero-3-phosphocholine + H2O = a 1,2-diacyl-sn-glycero-3-phosphate + choline + H(+)</text>
        <dbReference type="Rhea" id="RHEA:14445"/>
        <dbReference type="ChEBI" id="CHEBI:15354"/>
        <dbReference type="ChEBI" id="CHEBI:15377"/>
        <dbReference type="ChEBI" id="CHEBI:15378"/>
        <dbReference type="ChEBI" id="CHEBI:57643"/>
        <dbReference type="ChEBI" id="CHEBI:58608"/>
        <dbReference type="EC" id="3.1.4.4"/>
    </reaction>
</comment>
<evidence type="ECO:0000256" key="7">
    <source>
        <dbReference type="ARBA" id="ARBA00022801"/>
    </source>
</evidence>
<dbReference type="SUPFAM" id="SSF56024">
    <property type="entry name" value="Phospholipase D/nuclease"/>
    <property type="match status" value="2"/>
</dbReference>
<evidence type="ECO:0000259" key="10">
    <source>
        <dbReference type="PROSITE" id="PS50035"/>
    </source>
</evidence>
<evidence type="ECO:0000313" key="12">
    <source>
        <dbReference type="Proteomes" id="UP000645462"/>
    </source>
</evidence>
<evidence type="ECO:0000256" key="1">
    <source>
        <dbReference type="ARBA" id="ARBA00000798"/>
    </source>
</evidence>
<comment type="subcellular location">
    <subcellularLocation>
        <location evidence="3">Secreted</location>
    </subcellularLocation>
</comment>
<evidence type="ECO:0000256" key="4">
    <source>
        <dbReference type="ARBA" id="ARBA00018392"/>
    </source>
</evidence>
<evidence type="ECO:0000256" key="5">
    <source>
        <dbReference type="ARBA" id="ARBA00022525"/>
    </source>
</evidence>
<comment type="function">
    <text evidence="2">Could be a virulence factor.</text>
</comment>
<evidence type="ECO:0000313" key="11">
    <source>
        <dbReference type="EMBL" id="GGC11549.1"/>
    </source>
</evidence>
<evidence type="ECO:0000256" key="2">
    <source>
        <dbReference type="ARBA" id="ARBA00003145"/>
    </source>
</evidence>
<accession>A0ABQ1KWE8</accession>
<dbReference type="Proteomes" id="UP000645462">
    <property type="component" value="Unassembled WGS sequence"/>
</dbReference>
<feature type="domain" description="PLD phosphodiesterase" evidence="10">
    <location>
        <begin position="108"/>
        <end position="135"/>
    </location>
</feature>
<dbReference type="CDD" id="cd09140">
    <property type="entry name" value="PLDc_vPLD1_2_like_bac_1"/>
    <property type="match status" value="1"/>
</dbReference>
<dbReference type="PROSITE" id="PS50035">
    <property type="entry name" value="PLD"/>
    <property type="match status" value="2"/>
</dbReference>
<evidence type="ECO:0000256" key="3">
    <source>
        <dbReference type="ARBA" id="ARBA00004613"/>
    </source>
</evidence>
<dbReference type="SMART" id="SM00155">
    <property type="entry name" value="PLDc"/>
    <property type="match status" value="2"/>
</dbReference>
<evidence type="ECO:0000256" key="8">
    <source>
        <dbReference type="ARBA" id="ARBA00023098"/>
    </source>
</evidence>
<gene>
    <name evidence="11" type="ORF">GCM10011363_30200</name>
</gene>
<dbReference type="InterPro" id="IPR001736">
    <property type="entry name" value="PLipase_D/transphosphatidylase"/>
</dbReference>
<evidence type="ECO:0000256" key="9">
    <source>
        <dbReference type="ARBA" id="ARBA00029594"/>
    </source>
</evidence>
<dbReference type="Gene3D" id="3.30.870.10">
    <property type="entry name" value="Endonuclease Chain A"/>
    <property type="match status" value="2"/>
</dbReference>
<dbReference type="RefSeq" id="WP_229747844.1">
    <property type="nucleotide sequence ID" value="NZ_BMFC01000008.1"/>
</dbReference>
<comment type="caution">
    <text evidence="11">The sequence shown here is derived from an EMBL/GenBank/DDBJ whole genome shotgun (WGS) entry which is preliminary data.</text>
</comment>
<sequence length="452" mass="50484">MSVIVDAADYFGILHEVMQKAQHSVIMVGWEFDTRVSLDPRKTRMDAPFKLGKFLNWLVRRRPDLRIYLLQWDVGLLSTLGRGSTPLRLTDWLIGRRIRLKLDHAHASGAAHHQKIIVIDDALAFCGGIDATAERWDTSEHVDDNPLRVRPTSKRPYQPWHDASIMVDGDVARALGELVRTRWSHATGETIPPPPAVAPIWPEALEPMLTQAEVAISRTAAAYATREAVHEIEALYLAAIATAKHALYIESQYFASRTLAEAIAVRLKEPDGPEFVVVNPHSVKGWLEEKAMGAARAQLLDLVRQADRHGRFRLYTPVSKGGTDIYVHAKIVIMDDTLMRVGSSNLNNRSMGFDTECDLSVEAKPDETDLRSKISDLRTELLAEHLDVAPHTVEQAITAANGSLIGAIEALRGDGRSLVPFEPPDFSDVTDMVLKENDLLDPERRTGWWPWS</sequence>
<keyword evidence="7" id="KW-0378">Hydrolase</keyword>
<keyword evidence="8" id="KW-0443">Lipid metabolism</keyword>
<feature type="domain" description="PLD phosphodiesterase" evidence="10">
    <location>
        <begin position="323"/>
        <end position="350"/>
    </location>
</feature>
<reference evidence="12" key="1">
    <citation type="journal article" date="2019" name="Int. J. Syst. Evol. Microbiol.">
        <title>The Global Catalogue of Microorganisms (GCM) 10K type strain sequencing project: providing services to taxonomists for standard genome sequencing and annotation.</title>
        <authorList>
            <consortium name="The Broad Institute Genomics Platform"/>
            <consortium name="The Broad Institute Genome Sequencing Center for Infectious Disease"/>
            <person name="Wu L."/>
            <person name="Ma J."/>
        </authorList>
    </citation>
    <scope>NUCLEOTIDE SEQUENCE [LARGE SCALE GENOMIC DNA]</scope>
    <source>
        <strain evidence="12">CGMCC 1.12478</strain>
    </source>
</reference>
<dbReference type="InterPro" id="IPR025202">
    <property type="entry name" value="PLD-like_dom"/>
</dbReference>